<accession>A0A061HW94</accession>
<dbReference type="AlphaFoldDB" id="A0A061HW94"/>
<reference evidence="2" key="1">
    <citation type="journal article" date="2013" name="Nat. Biotechnol.">
        <title>Chinese hamster genome sequenced from sorted chromosomes.</title>
        <authorList>
            <person name="Brinkrolf K."/>
            <person name="Rupp O."/>
            <person name="Laux H."/>
            <person name="Kollin F."/>
            <person name="Ernst W."/>
            <person name="Linke B."/>
            <person name="Kofler R."/>
            <person name="Romand S."/>
            <person name="Hesse F."/>
            <person name="Budach W.E."/>
            <person name="Galosy S."/>
            <person name="Muller D."/>
            <person name="Noll T."/>
            <person name="Wienberg J."/>
            <person name="Jostock T."/>
            <person name="Leonard M."/>
            <person name="Grillari J."/>
            <person name="Tauch A."/>
            <person name="Goesmann A."/>
            <person name="Helk B."/>
            <person name="Mott J.E."/>
            <person name="Puhler A."/>
            <person name="Borth N."/>
        </authorList>
    </citation>
    <scope>NUCLEOTIDE SEQUENCE [LARGE SCALE GENOMIC DNA]</scope>
    <source>
        <strain evidence="2">17A/GY</strain>
    </source>
</reference>
<protein>
    <submittedName>
        <fullName evidence="1">Histone deacetylase 8-like protein</fullName>
        <ecNumber evidence="1">3.5.1.98</ecNumber>
    </submittedName>
</protein>
<keyword evidence="1" id="KW-0378">Hydrolase</keyword>
<organism evidence="1 2">
    <name type="scientific">Cricetulus griseus</name>
    <name type="common">Chinese hamster</name>
    <name type="synonym">Cricetulus barabensis griseus</name>
    <dbReference type="NCBI Taxonomy" id="10029"/>
    <lineage>
        <taxon>Eukaryota</taxon>
        <taxon>Metazoa</taxon>
        <taxon>Chordata</taxon>
        <taxon>Craniata</taxon>
        <taxon>Vertebrata</taxon>
        <taxon>Euteleostomi</taxon>
        <taxon>Mammalia</taxon>
        <taxon>Eutheria</taxon>
        <taxon>Euarchontoglires</taxon>
        <taxon>Glires</taxon>
        <taxon>Rodentia</taxon>
        <taxon>Myomorpha</taxon>
        <taxon>Muroidea</taxon>
        <taxon>Cricetidae</taxon>
        <taxon>Cricetinae</taxon>
        <taxon>Cricetulus</taxon>
    </lineage>
</organism>
<dbReference type="EC" id="3.5.1.98" evidence="1"/>
<evidence type="ECO:0000313" key="1">
    <source>
        <dbReference type="EMBL" id="ERE65817.1"/>
    </source>
</evidence>
<sequence length="68" mass="7708">MFFTAYGPDYVLEITPSCRPDRNEPHRIQQILNYIKEELGLSGEEKTQGTGALLHFSVRLPQSRTGSI</sequence>
<dbReference type="Proteomes" id="UP000030759">
    <property type="component" value="Unassembled WGS sequence"/>
</dbReference>
<proteinExistence type="predicted"/>
<name>A0A061HW94_CRIGR</name>
<evidence type="ECO:0000313" key="2">
    <source>
        <dbReference type="Proteomes" id="UP000030759"/>
    </source>
</evidence>
<dbReference type="EMBL" id="KE683174">
    <property type="protein sequence ID" value="ERE65817.1"/>
    <property type="molecule type" value="Genomic_DNA"/>
</dbReference>
<gene>
    <name evidence="1" type="ORF">H671_xg19917</name>
</gene>
<dbReference type="GO" id="GO:0141221">
    <property type="term" value="F:histone deacetylase activity, hydrolytic mechanism"/>
    <property type="evidence" value="ECO:0007669"/>
    <property type="project" value="UniProtKB-EC"/>
</dbReference>